<feature type="transmembrane region" description="Helical" evidence="1">
    <location>
        <begin position="56"/>
        <end position="73"/>
    </location>
</feature>
<evidence type="ECO:0000313" key="2">
    <source>
        <dbReference type="EMBL" id="KAB2953408.1"/>
    </source>
</evidence>
<feature type="transmembrane region" description="Helical" evidence="1">
    <location>
        <begin position="33"/>
        <end position="49"/>
    </location>
</feature>
<keyword evidence="3" id="KW-1185">Reference proteome</keyword>
<keyword evidence="1" id="KW-1133">Transmembrane helix</keyword>
<evidence type="ECO:0000313" key="3">
    <source>
        <dbReference type="Proteomes" id="UP000468766"/>
    </source>
</evidence>
<accession>A0A6I0F265</accession>
<organism evidence="2 3">
    <name type="scientific">Heliorestis acidaminivorans</name>
    <dbReference type="NCBI Taxonomy" id="553427"/>
    <lineage>
        <taxon>Bacteria</taxon>
        <taxon>Bacillati</taxon>
        <taxon>Bacillota</taxon>
        <taxon>Clostridia</taxon>
        <taxon>Eubacteriales</taxon>
        <taxon>Heliobacteriaceae</taxon>
        <taxon>Heliorestis</taxon>
    </lineage>
</organism>
<dbReference type="EMBL" id="WBXO01000003">
    <property type="protein sequence ID" value="KAB2953408.1"/>
    <property type="molecule type" value="Genomic_DNA"/>
</dbReference>
<dbReference type="InterPro" id="IPR007354">
    <property type="entry name" value="CruF-like"/>
</dbReference>
<name>A0A6I0F265_9FIRM</name>
<dbReference type="PANTHER" id="PTHR39419">
    <property type="entry name" value="SLL0814 PROTEIN"/>
    <property type="match status" value="1"/>
</dbReference>
<evidence type="ECO:0000256" key="1">
    <source>
        <dbReference type="SAM" id="Phobius"/>
    </source>
</evidence>
<gene>
    <name evidence="2" type="ORF">F9B85_05730</name>
</gene>
<dbReference type="PANTHER" id="PTHR39419:SF1">
    <property type="entry name" value="SLL0814 PROTEIN"/>
    <property type="match status" value="1"/>
</dbReference>
<feature type="transmembrane region" description="Helical" evidence="1">
    <location>
        <begin position="93"/>
        <end position="116"/>
    </location>
</feature>
<comment type="caution">
    <text evidence="2">The sequence shown here is derived from an EMBL/GenBank/DDBJ whole genome shotgun (WGS) entry which is preliminary data.</text>
</comment>
<keyword evidence="1" id="KW-0812">Transmembrane</keyword>
<sequence length="241" mass="27491">MIAIVFWFWYVVGVFLLFFVGSVPTILHFSNGLFNIFFALYALALYKQIEEVPALLWLKAAFIALTTFALEWFGTKTGLLFGDYTYTPLLGLAWGTVPLSVAFAWVGVVVCAVLISRASTLFSRALEVGFWALAFDLVLDPVAYARGFWTWHDPGFFYGVPLQNFLAWFLIAMVLSFIFPLKKINNEIRLKALRLYQMVVLMFGLLALREEMLPLFLLALFIMALAEGRARFDRVFQKSMV</sequence>
<dbReference type="AlphaFoldDB" id="A0A6I0F265"/>
<proteinExistence type="predicted"/>
<keyword evidence="1" id="KW-0472">Membrane</keyword>
<dbReference type="Proteomes" id="UP000468766">
    <property type="component" value="Unassembled WGS sequence"/>
</dbReference>
<protein>
    <submittedName>
        <fullName evidence="2">Carotenoid biosynthesis protein</fullName>
    </submittedName>
</protein>
<dbReference type="OrthoDB" id="9811293at2"/>
<dbReference type="Pfam" id="PF04240">
    <property type="entry name" value="Caroten_synth"/>
    <property type="match status" value="1"/>
</dbReference>
<feature type="transmembrane region" description="Helical" evidence="1">
    <location>
        <begin position="7"/>
        <end position="27"/>
    </location>
</feature>
<reference evidence="2 3" key="1">
    <citation type="submission" date="2019-10" db="EMBL/GenBank/DDBJ databases">
        <title>Whole-genome sequence of the extremophile Heliorestis acidaminivorans DSM 24790.</title>
        <authorList>
            <person name="Kyndt J.A."/>
            <person name="Meyer T.E."/>
        </authorList>
    </citation>
    <scope>NUCLEOTIDE SEQUENCE [LARGE SCALE GENOMIC DNA]</scope>
    <source>
        <strain evidence="2 3">DSM 24790</strain>
    </source>
</reference>
<feature type="transmembrane region" description="Helical" evidence="1">
    <location>
        <begin position="165"/>
        <end position="181"/>
    </location>
</feature>
<feature type="transmembrane region" description="Helical" evidence="1">
    <location>
        <begin position="128"/>
        <end position="145"/>
    </location>
</feature>